<dbReference type="NCBIfam" id="TIGR03710">
    <property type="entry name" value="OAFO_sf"/>
    <property type="match status" value="1"/>
</dbReference>
<dbReference type="InterPro" id="IPR002880">
    <property type="entry name" value="Pyrv_Fd/Flavodoxin_OxRdtase_N"/>
</dbReference>
<evidence type="ECO:0000313" key="6">
    <source>
        <dbReference type="Proteomes" id="UP001235840"/>
    </source>
</evidence>
<dbReference type="RefSeq" id="WP_307390143.1">
    <property type="nucleotide sequence ID" value="NZ_BAAADK010000021.1"/>
</dbReference>
<reference evidence="5 6" key="1">
    <citation type="submission" date="2023-07" db="EMBL/GenBank/DDBJ databases">
        <title>Genomic Encyclopedia of Type Strains, Phase IV (KMG-IV): sequencing the most valuable type-strain genomes for metagenomic binning, comparative biology and taxonomic classification.</title>
        <authorList>
            <person name="Goeker M."/>
        </authorList>
    </citation>
    <scope>NUCLEOTIDE SEQUENCE [LARGE SCALE GENOMIC DNA]</scope>
    <source>
        <strain evidence="5 6">DSM 12751</strain>
    </source>
</reference>
<evidence type="ECO:0000256" key="1">
    <source>
        <dbReference type="ARBA" id="ARBA00023002"/>
    </source>
</evidence>
<dbReference type="EC" id="1.2.7.3" evidence="5"/>
<dbReference type="InterPro" id="IPR033412">
    <property type="entry name" value="PFOR_II"/>
</dbReference>
<sequence length="595" mass="65104">MKSITWMVGGQQGDGFSSSGETFALGLSRLGYYIYGYFTNSSRILGGHANYRVRISTDSRLSNADNLDLLVAFDLETVDINASKLCDGGLVLCDSTLDPVLPEGKNIQLIQVPMIEIAEKLGTKLVKNMVAVGASAAMVGVRPEIFTQLMEQRFSRKGEKIVSMNVQAILEGYEYVKNTYSLNGQFELPEIEPVKKMLMTGNSALGLGSVAAGCRSMYAYPITPATDIMEYMAKKLPKLGGIVLQTEDEIAAITMTIGSGFAGSRAMTATSGPGLALMMEAIGLSGMTETPVVIINTQRGGPSTGLPTKHEQSDLFASLYGTHGEIPKIVLAPSTAEECYYDAIRAFNLAEMYQCPVILLTDLALSQATQSVSYIDPTPPELDRGKLIPLPKKAEVLGEKYDAEERYKLFKRYESTEDGVSPRVLPGTPLGLHHVTGVEHSEVGRPSEGKDNRQMMMDKRLRKIQNMSIKDGVELNGEQESDLLVIGWGSSKGVIEEAMERLEGEGLSISHAHVKVLLPFPTEELQAYIQGAKQVLFVENNATAQLAALTRQHISQITHAGELLKYNGDPFYPHEIEKKLREMKECQHLKTFVTM</sequence>
<dbReference type="SUPFAM" id="SSF52518">
    <property type="entry name" value="Thiamin diphosphate-binding fold (THDP-binding)"/>
    <property type="match status" value="1"/>
</dbReference>
<accession>A0ABT9VU24</accession>
<dbReference type="Pfam" id="PF01855">
    <property type="entry name" value="POR_N"/>
    <property type="match status" value="1"/>
</dbReference>
<dbReference type="Pfam" id="PF17147">
    <property type="entry name" value="PFOR_II"/>
    <property type="match status" value="1"/>
</dbReference>
<dbReference type="InterPro" id="IPR002869">
    <property type="entry name" value="Pyrv_flavodox_OxRed_cen"/>
</dbReference>
<feature type="domain" description="Pyruvate/ketoisovalerate oxidoreductase catalytic" evidence="2">
    <location>
        <begin position="13"/>
        <end position="174"/>
    </location>
</feature>
<dbReference type="SUPFAM" id="SSF52922">
    <property type="entry name" value="TK C-terminal domain-like"/>
    <property type="match status" value="1"/>
</dbReference>
<evidence type="ECO:0000259" key="4">
    <source>
        <dbReference type="Pfam" id="PF17147"/>
    </source>
</evidence>
<dbReference type="PANTHER" id="PTHR32154:SF20">
    <property type="entry name" value="2-OXOGLUTARATE OXIDOREDUCTASE SUBUNIT KORA"/>
    <property type="match status" value="1"/>
</dbReference>
<keyword evidence="6" id="KW-1185">Reference proteome</keyword>
<dbReference type="GO" id="GO:0047553">
    <property type="term" value="F:2-oxoglutarate synthase activity"/>
    <property type="evidence" value="ECO:0007669"/>
    <property type="project" value="UniProtKB-EC"/>
</dbReference>
<dbReference type="Gene3D" id="3.40.50.970">
    <property type="match status" value="1"/>
</dbReference>
<proteinExistence type="predicted"/>
<dbReference type="InterPro" id="IPR022367">
    <property type="entry name" value="2-oxoacid/accept_OxRdtase_asu"/>
</dbReference>
<dbReference type="InterPro" id="IPR019752">
    <property type="entry name" value="Pyrv/ketoisovalerate_OxRed_cat"/>
</dbReference>
<evidence type="ECO:0000259" key="2">
    <source>
        <dbReference type="Pfam" id="PF01558"/>
    </source>
</evidence>
<feature type="domain" description="Pyruvate flavodoxin/ferredoxin oxidoreductase pyrimidine binding" evidence="3">
    <location>
        <begin position="209"/>
        <end position="378"/>
    </location>
</feature>
<evidence type="ECO:0000313" key="5">
    <source>
        <dbReference type="EMBL" id="MDQ0164488.1"/>
    </source>
</evidence>
<dbReference type="Proteomes" id="UP001235840">
    <property type="component" value="Unassembled WGS sequence"/>
</dbReference>
<dbReference type="Gene3D" id="3.40.50.920">
    <property type="match status" value="1"/>
</dbReference>
<dbReference type="EC" id="1.2.7.11" evidence="5"/>
<evidence type="ECO:0000259" key="3">
    <source>
        <dbReference type="Pfam" id="PF01855"/>
    </source>
</evidence>
<dbReference type="PANTHER" id="PTHR32154">
    <property type="entry name" value="PYRUVATE-FLAVODOXIN OXIDOREDUCTASE-RELATED"/>
    <property type="match status" value="1"/>
</dbReference>
<dbReference type="InterPro" id="IPR050722">
    <property type="entry name" value="Pyruvate:ferred/Flavod_OxRd"/>
</dbReference>
<organism evidence="5 6">
    <name type="scientific">Caldalkalibacillus horti</name>
    <dbReference type="NCBI Taxonomy" id="77523"/>
    <lineage>
        <taxon>Bacteria</taxon>
        <taxon>Bacillati</taxon>
        <taxon>Bacillota</taxon>
        <taxon>Bacilli</taxon>
        <taxon>Bacillales</taxon>
        <taxon>Bacillaceae</taxon>
        <taxon>Caldalkalibacillus</taxon>
    </lineage>
</organism>
<dbReference type="SUPFAM" id="SSF53323">
    <property type="entry name" value="Pyruvate-ferredoxin oxidoreductase, PFOR, domain III"/>
    <property type="match status" value="1"/>
</dbReference>
<dbReference type="Gene3D" id="3.40.920.10">
    <property type="entry name" value="Pyruvate-ferredoxin oxidoreductase, PFOR, domain III"/>
    <property type="match status" value="1"/>
</dbReference>
<comment type="caution">
    <text evidence="5">The sequence shown here is derived from an EMBL/GenBank/DDBJ whole genome shotgun (WGS) entry which is preliminary data.</text>
</comment>
<dbReference type="EMBL" id="JAUSTY010000001">
    <property type="protein sequence ID" value="MDQ0164488.1"/>
    <property type="molecule type" value="Genomic_DNA"/>
</dbReference>
<dbReference type="CDD" id="cd07034">
    <property type="entry name" value="TPP_PYR_PFOR_IOR-alpha_like"/>
    <property type="match status" value="1"/>
</dbReference>
<feature type="domain" description="Pyruvate:ferredoxin oxidoreductase core" evidence="4">
    <location>
        <begin position="482"/>
        <end position="551"/>
    </location>
</feature>
<dbReference type="InterPro" id="IPR029061">
    <property type="entry name" value="THDP-binding"/>
</dbReference>
<protein>
    <submittedName>
        <fullName evidence="5">2-oxoglutarate ferredoxin oxidoreductase subunit alpha</fullName>
        <ecNumber evidence="5">1.2.7.11</ecNumber>
        <ecNumber evidence="5">1.2.7.3</ecNumber>
    </submittedName>
</protein>
<keyword evidence="1 5" id="KW-0560">Oxidoreductase</keyword>
<dbReference type="Pfam" id="PF01558">
    <property type="entry name" value="POR"/>
    <property type="match status" value="1"/>
</dbReference>
<name>A0ABT9VU24_9BACI</name>
<gene>
    <name evidence="5" type="ORF">J2S11_000387</name>
</gene>
<dbReference type="InterPro" id="IPR009014">
    <property type="entry name" value="Transketo_C/PFOR_II"/>
</dbReference>